<dbReference type="PANTHER" id="PTHR31363">
    <property type="entry name" value="TRAF3-INTERACTING PROTEIN 1"/>
    <property type="match status" value="1"/>
</dbReference>
<feature type="domain" description="TRAF3-interacting protein 1 N-terminal" evidence="10">
    <location>
        <begin position="3"/>
        <end position="113"/>
    </location>
</feature>
<feature type="compositionally biased region" description="Basic and acidic residues" evidence="9">
    <location>
        <begin position="193"/>
        <end position="225"/>
    </location>
</feature>
<evidence type="ECO:0000256" key="3">
    <source>
        <dbReference type="ARBA" id="ARBA00022490"/>
    </source>
</evidence>
<keyword evidence="7" id="KW-0966">Cell projection</keyword>
<evidence type="ECO:0000313" key="13">
    <source>
        <dbReference type="Proteomes" id="UP000614601"/>
    </source>
</evidence>
<comment type="similarity">
    <text evidence="8">Belongs to the TRAF3IP1 family.</text>
</comment>
<keyword evidence="13" id="KW-1185">Reference proteome</keyword>
<dbReference type="InterPro" id="IPR040468">
    <property type="entry name" value="TRAF3IP1_N"/>
</dbReference>
<feature type="region of interest" description="Disordered" evidence="9">
    <location>
        <begin position="118"/>
        <end position="327"/>
    </location>
</feature>
<dbReference type="OrthoDB" id="10258914at2759"/>
<reference evidence="12" key="1">
    <citation type="submission" date="2020-09" db="EMBL/GenBank/DDBJ databases">
        <authorList>
            <person name="Kikuchi T."/>
        </authorList>
    </citation>
    <scope>NUCLEOTIDE SEQUENCE</scope>
    <source>
        <strain evidence="12">SH1</strain>
    </source>
</reference>
<dbReference type="GO" id="GO:0030992">
    <property type="term" value="C:intraciliary transport particle B"/>
    <property type="evidence" value="ECO:0007669"/>
    <property type="project" value="TreeGrafter"/>
</dbReference>
<dbReference type="Pfam" id="PF17749">
    <property type="entry name" value="MIP-T3_C"/>
    <property type="match status" value="1"/>
</dbReference>
<evidence type="ECO:0000256" key="5">
    <source>
        <dbReference type="ARBA" id="ARBA00023054"/>
    </source>
</evidence>
<dbReference type="AlphaFoldDB" id="A0A811KQL4"/>
<evidence type="ECO:0000256" key="7">
    <source>
        <dbReference type="ARBA" id="ARBA00023273"/>
    </source>
</evidence>
<evidence type="ECO:0000313" key="12">
    <source>
        <dbReference type="EMBL" id="CAD5218784.1"/>
    </source>
</evidence>
<dbReference type="Proteomes" id="UP000614601">
    <property type="component" value="Unassembled WGS sequence"/>
</dbReference>
<evidence type="ECO:0000256" key="4">
    <source>
        <dbReference type="ARBA" id="ARBA00022794"/>
    </source>
</evidence>
<comment type="subcellular location">
    <subcellularLocation>
        <location evidence="2">Cytoplasm</location>
        <location evidence="2">Cytoskeleton</location>
        <location evidence="2">Cilium axoneme</location>
    </subcellularLocation>
    <subcellularLocation>
        <location evidence="1">Cytoplasm</location>
        <location evidence="1">Cytoskeleton</location>
        <location evidence="1">Cilium basal body</location>
    </subcellularLocation>
</comment>
<dbReference type="GO" id="GO:0060271">
    <property type="term" value="P:cilium assembly"/>
    <property type="evidence" value="ECO:0007669"/>
    <property type="project" value="TreeGrafter"/>
</dbReference>
<evidence type="ECO:0000259" key="10">
    <source>
        <dbReference type="Pfam" id="PF10243"/>
    </source>
</evidence>
<evidence type="ECO:0000256" key="2">
    <source>
        <dbReference type="ARBA" id="ARBA00004430"/>
    </source>
</evidence>
<sequence length="527" mass="58790">MEVEQTRELFAPLIKHPEMKDTLLERPPFKFIHDIVKEVVKATGYLINTFNADELDYKKVSASKVTKADFLKKLKSNVNNDGSLDSVNVSKIIAGKEPELTNLLLQKLAINAAESNVAPATKVTKTKSKSSDRDKSKERKKKTEEEDKKKSKKDRDREVEREKRRLSKASIILSEAGAKEAKPKSRSKSKDRKSKDIKTKKSDRKEETKIDSPIIRDDSSPRRESSGGTSKGEDSGIAEESELHDTARQSRRVSASSNRDLSNADPVTINEVPADPVQIPEPLEVPPSEFKRPTTASGRPATSMGRPGTAAARPAPPKVKKTKVADIDPVSVSQQPIAFEKSAVISEEPAQKEEDDGFLIDEDESRDLGATVDGTNISDLKADSQDHGALINRIIENTKELEKDGMAVEDMEFDLHEHKKMRLEVEGVQRSLQSSAQSVQPLTRTLEFISEDLSFLLREVETNRQTATEVKRNVVELRSQKVDGIGSGYAQLRNLDDELKDVRSQITKVMAQILENEKQINELMMNN</sequence>
<keyword evidence="3" id="KW-0963">Cytoplasm</keyword>
<dbReference type="GO" id="GO:0070507">
    <property type="term" value="P:regulation of microtubule cytoskeleton organization"/>
    <property type="evidence" value="ECO:0007669"/>
    <property type="project" value="TreeGrafter"/>
</dbReference>
<dbReference type="GO" id="GO:0036064">
    <property type="term" value="C:ciliary basal body"/>
    <property type="evidence" value="ECO:0007669"/>
    <property type="project" value="TreeGrafter"/>
</dbReference>
<feature type="domain" description="TRAF3-interacting protein 1 C-terminal" evidence="11">
    <location>
        <begin position="383"/>
        <end position="526"/>
    </location>
</feature>
<keyword evidence="6" id="KW-0206">Cytoskeleton</keyword>
<protein>
    <recommendedName>
        <fullName evidence="14">TRAF3-interacting protein 1</fullName>
    </recommendedName>
</protein>
<evidence type="ECO:0000256" key="8">
    <source>
        <dbReference type="ARBA" id="ARBA00043971"/>
    </source>
</evidence>
<proteinExistence type="inferred from homology"/>
<keyword evidence="5" id="KW-0175">Coiled coil</keyword>
<feature type="compositionally biased region" description="Basic and acidic residues" evidence="9">
    <location>
        <begin position="129"/>
        <end position="163"/>
    </location>
</feature>
<keyword evidence="4" id="KW-0970">Cilium biogenesis/degradation</keyword>
<dbReference type="EMBL" id="CAJFCW020000004">
    <property type="protein sequence ID" value="CAG9111702.1"/>
    <property type="molecule type" value="Genomic_DNA"/>
</dbReference>
<dbReference type="Proteomes" id="UP000783686">
    <property type="component" value="Unassembled WGS sequence"/>
</dbReference>
<evidence type="ECO:0008006" key="14">
    <source>
        <dbReference type="Google" id="ProtNLM"/>
    </source>
</evidence>
<evidence type="ECO:0000259" key="11">
    <source>
        <dbReference type="Pfam" id="PF17749"/>
    </source>
</evidence>
<dbReference type="Gene3D" id="1.10.418.50">
    <property type="entry name" value="Microtubule-binding protein MIP-T3"/>
    <property type="match status" value="1"/>
</dbReference>
<dbReference type="InterPro" id="IPR042576">
    <property type="entry name" value="TRAF3IP1_N_sf"/>
</dbReference>
<dbReference type="GO" id="GO:0042073">
    <property type="term" value="P:intraciliary transport"/>
    <property type="evidence" value="ECO:0007669"/>
    <property type="project" value="TreeGrafter"/>
</dbReference>
<evidence type="ECO:0000256" key="1">
    <source>
        <dbReference type="ARBA" id="ARBA00004120"/>
    </source>
</evidence>
<comment type="caution">
    <text evidence="12">The sequence shown here is derived from an EMBL/GenBank/DDBJ whole genome shotgun (WGS) entry which is preliminary data.</text>
</comment>
<dbReference type="EMBL" id="CAJFDH010000004">
    <property type="protein sequence ID" value="CAD5218784.1"/>
    <property type="molecule type" value="Genomic_DNA"/>
</dbReference>
<accession>A0A811KQL4</accession>
<organism evidence="12 13">
    <name type="scientific">Bursaphelenchus okinawaensis</name>
    <dbReference type="NCBI Taxonomy" id="465554"/>
    <lineage>
        <taxon>Eukaryota</taxon>
        <taxon>Metazoa</taxon>
        <taxon>Ecdysozoa</taxon>
        <taxon>Nematoda</taxon>
        <taxon>Chromadorea</taxon>
        <taxon>Rhabditida</taxon>
        <taxon>Tylenchina</taxon>
        <taxon>Tylenchomorpha</taxon>
        <taxon>Aphelenchoidea</taxon>
        <taxon>Aphelenchoididae</taxon>
        <taxon>Bursaphelenchus</taxon>
    </lineage>
</organism>
<evidence type="ECO:0000256" key="6">
    <source>
        <dbReference type="ARBA" id="ARBA00023212"/>
    </source>
</evidence>
<feature type="compositionally biased region" description="Polar residues" evidence="9">
    <location>
        <begin position="252"/>
        <end position="261"/>
    </location>
</feature>
<name>A0A811KQL4_9BILA</name>
<dbReference type="PANTHER" id="PTHR31363:SF0">
    <property type="entry name" value="TRAF3-INTERACTING PROTEIN 1"/>
    <property type="match status" value="1"/>
</dbReference>
<evidence type="ECO:0000256" key="9">
    <source>
        <dbReference type="SAM" id="MobiDB-lite"/>
    </source>
</evidence>
<dbReference type="InterPro" id="IPR018799">
    <property type="entry name" value="TRAF3IP1"/>
</dbReference>
<dbReference type="GO" id="GO:0008017">
    <property type="term" value="F:microtubule binding"/>
    <property type="evidence" value="ECO:0007669"/>
    <property type="project" value="InterPro"/>
</dbReference>
<dbReference type="GO" id="GO:0005930">
    <property type="term" value="C:axoneme"/>
    <property type="evidence" value="ECO:0007669"/>
    <property type="project" value="UniProtKB-SubCell"/>
</dbReference>
<dbReference type="Pfam" id="PF10243">
    <property type="entry name" value="MIP-T3"/>
    <property type="match status" value="1"/>
</dbReference>
<dbReference type="InterPro" id="IPR041476">
    <property type="entry name" value="TRAF3IP1_C"/>
</dbReference>
<gene>
    <name evidence="12" type="ORF">BOKJ2_LOCUS7994</name>
</gene>